<feature type="domain" description="ABC transmembrane type-1" evidence="11">
    <location>
        <begin position="66"/>
        <end position="279"/>
    </location>
</feature>
<evidence type="ECO:0000256" key="4">
    <source>
        <dbReference type="ARBA" id="ARBA00022475"/>
    </source>
</evidence>
<dbReference type="GO" id="GO:0006817">
    <property type="term" value="P:phosphate ion transport"/>
    <property type="evidence" value="ECO:0007669"/>
    <property type="project" value="UniProtKB-KW"/>
</dbReference>
<sequence>MKNWKEKGMQGVFLLAACASVLAVALICVFLFANGVPAMSEIGFLDFLLGEEWRPSNNIYGILPMIMGSIYVTAGAVVIGVPIGIFTSVFMAHYCPKKIYPFLKSATELLAGIPSVVYGFFGLVVIVPLIRTYTAKTGVGGNGQTMLTASIILGIMILPTIIGVTESAMRSVPDQYYEGSLALGATKERTVFRIVIPAAKSGVIAGIVLGIGRAIGETMAVIMVAGNQPRMPQGLLKGVRTMTTNIVMEMGYAADLHREALIATAVVLFVFILIINGCVSVLNRRSRND</sequence>
<dbReference type="EMBL" id="QVLX01000009">
    <property type="protein sequence ID" value="RGE85154.1"/>
    <property type="molecule type" value="Genomic_DNA"/>
</dbReference>
<keyword evidence="13" id="KW-1185">Reference proteome</keyword>
<dbReference type="InterPro" id="IPR011864">
    <property type="entry name" value="Phosphate_PstC"/>
</dbReference>
<evidence type="ECO:0000256" key="9">
    <source>
        <dbReference type="RuleBase" id="RU363032"/>
    </source>
</evidence>
<evidence type="ECO:0000256" key="2">
    <source>
        <dbReference type="ARBA" id="ARBA00007069"/>
    </source>
</evidence>
<keyword evidence="3 9" id="KW-0813">Transport</keyword>
<evidence type="ECO:0000256" key="8">
    <source>
        <dbReference type="ARBA" id="ARBA00023136"/>
    </source>
</evidence>
<evidence type="ECO:0000256" key="6">
    <source>
        <dbReference type="ARBA" id="ARBA00022692"/>
    </source>
</evidence>
<evidence type="ECO:0000313" key="13">
    <source>
        <dbReference type="Proteomes" id="UP000261080"/>
    </source>
</evidence>
<organism evidence="12 13">
    <name type="scientific">Sellimonas intestinalis</name>
    <dbReference type="NCBI Taxonomy" id="1653434"/>
    <lineage>
        <taxon>Bacteria</taxon>
        <taxon>Bacillati</taxon>
        <taxon>Bacillota</taxon>
        <taxon>Clostridia</taxon>
        <taxon>Lachnospirales</taxon>
        <taxon>Lachnospiraceae</taxon>
        <taxon>Sellimonas</taxon>
    </lineage>
</organism>
<dbReference type="AlphaFoldDB" id="A0A3E3JZH3"/>
<dbReference type="SUPFAM" id="SSF161098">
    <property type="entry name" value="MetI-like"/>
    <property type="match status" value="1"/>
</dbReference>
<evidence type="ECO:0000256" key="3">
    <source>
        <dbReference type="ARBA" id="ARBA00022448"/>
    </source>
</evidence>
<dbReference type="Pfam" id="PF00528">
    <property type="entry name" value="BPD_transp_1"/>
    <property type="match status" value="1"/>
</dbReference>
<dbReference type="NCBIfam" id="TIGR02138">
    <property type="entry name" value="phosphate_pstC"/>
    <property type="match status" value="1"/>
</dbReference>
<keyword evidence="5 10" id="KW-0592">Phosphate transport</keyword>
<keyword evidence="4 10" id="KW-1003">Cell membrane</keyword>
<keyword evidence="6 9" id="KW-0812">Transmembrane</keyword>
<feature type="transmembrane region" description="Helical" evidence="9">
    <location>
        <begin position="150"/>
        <end position="169"/>
    </location>
</feature>
<comment type="caution">
    <text evidence="12">The sequence shown here is derived from an EMBL/GenBank/DDBJ whole genome shotgun (WGS) entry which is preliminary data.</text>
</comment>
<dbReference type="InterPro" id="IPR051124">
    <property type="entry name" value="Phosphate_Transport_Permease"/>
</dbReference>
<reference evidence="12 13" key="1">
    <citation type="submission" date="2018-08" db="EMBL/GenBank/DDBJ databases">
        <title>A genome reference for cultivated species of the human gut microbiota.</title>
        <authorList>
            <person name="Zou Y."/>
            <person name="Xue W."/>
            <person name="Luo G."/>
        </authorList>
    </citation>
    <scope>NUCLEOTIDE SEQUENCE [LARGE SCALE GENOMIC DNA]</scope>
    <source>
        <strain evidence="12 13">AF37-2AT</strain>
    </source>
</reference>
<accession>A0A3E3JZH3</accession>
<name>A0A3E3JZH3_9FIRM</name>
<evidence type="ECO:0000256" key="5">
    <source>
        <dbReference type="ARBA" id="ARBA00022592"/>
    </source>
</evidence>
<keyword evidence="8 9" id="KW-0472">Membrane</keyword>
<proteinExistence type="inferred from homology"/>
<protein>
    <recommendedName>
        <fullName evidence="10">Phosphate transport system permease protein</fullName>
    </recommendedName>
</protein>
<dbReference type="Gene3D" id="1.10.3720.10">
    <property type="entry name" value="MetI-like"/>
    <property type="match status" value="1"/>
</dbReference>
<dbReference type="PROSITE" id="PS51257">
    <property type="entry name" value="PROKAR_LIPOPROTEIN"/>
    <property type="match status" value="1"/>
</dbReference>
<evidence type="ECO:0000256" key="1">
    <source>
        <dbReference type="ARBA" id="ARBA00004651"/>
    </source>
</evidence>
<evidence type="ECO:0000256" key="10">
    <source>
        <dbReference type="RuleBase" id="RU363054"/>
    </source>
</evidence>
<dbReference type="OrthoDB" id="9785113at2"/>
<dbReference type="InterPro" id="IPR000515">
    <property type="entry name" value="MetI-like"/>
</dbReference>
<dbReference type="PANTHER" id="PTHR30425">
    <property type="entry name" value="PHOSPHATE TRANSPORT SYSTEM PERMEASE PROTEIN PST"/>
    <property type="match status" value="1"/>
</dbReference>
<feature type="transmembrane region" description="Helical" evidence="9">
    <location>
        <begin position="190"/>
        <end position="211"/>
    </location>
</feature>
<dbReference type="PANTHER" id="PTHR30425:SF1">
    <property type="entry name" value="PHOSPHATE TRANSPORT SYSTEM PERMEASE PROTEIN PSTC"/>
    <property type="match status" value="1"/>
</dbReference>
<evidence type="ECO:0000259" key="11">
    <source>
        <dbReference type="PROSITE" id="PS50928"/>
    </source>
</evidence>
<gene>
    <name evidence="12" type="primary">pstC</name>
    <name evidence="12" type="ORF">DW016_13515</name>
</gene>
<dbReference type="RefSeq" id="WP_024733363.1">
    <property type="nucleotide sequence ID" value="NZ_BAABYU010000001.1"/>
</dbReference>
<evidence type="ECO:0000313" key="12">
    <source>
        <dbReference type="EMBL" id="RGE85154.1"/>
    </source>
</evidence>
<feature type="transmembrane region" description="Helical" evidence="9">
    <location>
        <begin position="59"/>
        <end position="89"/>
    </location>
</feature>
<dbReference type="GO" id="GO:0005886">
    <property type="term" value="C:plasma membrane"/>
    <property type="evidence" value="ECO:0007669"/>
    <property type="project" value="UniProtKB-SubCell"/>
</dbReference>
<dbReference type="CDD" id="cd06261">
    <property type="entry name" value="TM_PBP2"/>
    <property type="match status" value="1"/>
</dbReference>
<dbReference type="GeneID" id="97193582"/>
<keyword evidence="7 9" id="KW-1133">Transmembrane helix</keyword>
<evidence type="ECO:0000256" key="7">
    <source>
        <dbReference type="ARBA" id="ARBA00022989"/>
    </source>
</evidence>
<feature type="transmembrane region" description="Helical" evidence="9">
    <location>
        <begin position="109"/>
        <end position="130"/>
    </location>
</feature>
<comment type="function">
    <text evidence="10">Part of the binding-protein-dependent transport system for phosphate; probably responsible for the translocation of the substrate across the membrane.</text>
</comment>
<feature type="transmembrane region" description="Helical" evidence="9">
    <location>
        <begin position="260"/>
        <end position="282"/>
    </location>
</feature>
<dbReference type="PROSITE" id="PS50928">
    <property type="entry name" value="ABC_TM1"/>
    <property type="match status" value="1"/>
</dbReference>
<comment type="subcellular location">
    <subcellularLocation>
        <location evidence="1 9">Cell membrane</location>
        <topology evidence="1 9">Multi-pass membrane protein</topology>
    </subcellularLocation>
</comment>
<comment type="caution">
    <text evidence="10">Lacks conserved residue(s) required for the propagation of feature annotation.</text>
</comment>
<comment type="similarity">
    <text evidence="2 10">Belongs to the binding-protein-dependent transport system permease family. CysTW subfamily.</text>
</comment>
<dbReference type="GO" id="GO:0005315">
    <property type="term" value="F:phosphate transmembrane transporter activity"/>
    <property type="evidence" value="ECO:0007669"/>
    <property type="project" value="InterPro"/>
</dbReference>
<dbReference type="InterPro" id="IPR035906">
    <property type="entry name" value="MetI-like_sf"/>
</dbReference>
<dbReference type="Proteomes" id="UP000261080">
    <property type="component" value="Unassembled WGS sequence"/>
</dbReference>